<accession>A0ABS3QY40</accession>
<comment type="caution">
    <text evidence="1">The sequence shown here is derived from an EMBL/GenBank/DDBJ whole genome shotgun (WGS) entry which is preliminary data.</text>
</comment>
<proteinExistence type="predicted"/>
<gene>
    <name evidence="1" type="ORF">J4557_15460</name>
</gene>
<dbReference type="Proteomes" id="UP000666915">
    <property type="component" value="Unassembled WGS sequence"/>
</dbReference>
<protein>
    <submittedName>
        <fullName evidence="1">Uncharacterized protein</fullName>
    </submittedName>
</protein>
<sequence>MFIDILQQFLEDPQRRDWSDEVSESTLRMGTVYKPTNEEPDVIAAWVKSGEKGFASEIFESEEGGVGEQPSYRRKPEDVEFIPVLLLAKLPAMRSRGFLVCHSPKNRGIKTKFWDSFKTWFRERYPHLSVEINFCTPEGFHKKLIAEEQLKKVTYIRHMKPTDMFGDTGSWFDSKTLGDVRTVVSPRGRRARLSKKPLEQALEDDKSLSSLLEFDGQTYDEVRTTFIDRRGREHSILLGPEGEKTPRAGYDVTDHLSFAQDGHPTYESLRQAMLGYIEILTPSSEES</sequence>
<name>A0ABS3QY40_9ACTN</name>
<dbReference type="RefSeq" id="WP_208267226.1">
    <property type="nucleotide sequence ID" value="NZ_BAAAGM010000031.1"/>
</dbReference>
<evidence type="ECO:0000313" key="1">
    <source>
        <dbReference type="EMBL" id="MBO2438918.1"/>
    </source>
</evidence>
<organism evidence="1 2">
    <name type="scientific">Actinomadura nitritigenes</name>
    <dbReference type="NCBI Taxonomy" id="134602"/>
    <lineage>
        <taxon>Bacteria</taxon>
        <taxon>Bacillati</taxon>
        <taxon>Actinomycetota</taxon>
        <taxon>Actinomycetes</taxon>
        <taxon>Streptosporangiales</taxon>
        <taxon>Thermomonosporaceae</taxon>
        <taxon>Actinomadura</taxon>
    </lineage>
</organism>
<reference evidence="1 2" key="1">
    <citation type="submission" date="2021-03" db="EMBL/GenBank/DDBJ databases">
        <authorList>
            <person name="Kanchanasin P."/>
            <person name="Saeng-In P."/>
            <person name="Phongsopitanun W."/>
            <person name="Yuki M."/>
            <person name="Kudo T."/>
            <person name="Ohkuma M."/>
            <person name="Tanasupawat S."/>
        </authorList>
    </citation>
    <scope>NUCLEOTIDE SEQUENCE [LARGE SCALE GENOMIC DNA]</scope>
    <source>
        <strain evidence="1 2">L46</strain>
    </source>
</reference>
<keyword evidence="2" id="KW-1185">Reference proteome</keyword>
<evidence type="ECO:0000313" key="2">
    <source>
        <dbReference type="Proteomes" id="UP000666915"/>
    </source>
</evidence>
<dbReference type="EMBL" id="JAGEOK010000009">
    <property type="protein sequence ID" value="MBO2438918.1"/>
    <property type="molecule type" value="Genomic_DNA"/>
</dbReference>